<dbReference type="PANTHER" id="PTHR21310:SF42">
    <property type="entry name" value="BIFUNCTIONAL AAC_APH"/>
    <property type="match status" value="1"/>
</dbReference>
<dbReference type="Gene3D" id="3.90.1200.10">
    <property type="match status" value="1"/>
</dbReference>
<dbReference type="SUPFAM" id="SSF56112">
    <property type="entry name" value="Protein kinase-like (PK-like)"/>
    <property type="match status" value="1"/>
</dbReference>
<sequence length="294" mass="30715">MDADIVVDAALARHVLRHQHPDLDGPLTLATSGWDNAIFRLGSSLAVRLPRRAVAASLVRNEQRWLPLLAPSLPVPVPVPVRVGVPMEAYPYHWSVTPWLDGTVVAAGPVGPRAALAQRLAGFFNALHVPAPAEAPANPVRGVPLSGRSAAMAERFATGRVPLSLRPLWDELVAVPGWAGPPVWVHGDPHPGNLLAAPDGSLAAVLDFGDLTAGDPATDLAAAWLVFDAPARALFRAALGPRVDEDTWQRARGWALNIGAALVADASGTPEMAAVGAHALAQASESALPRSDNG</sequence>
<evidence type="ECO:0000313" key="2">
    <source>
        <dbReference type="EMBL" id="GAA2379527.1"/>
    </source>
</evidence>
<dbReference type="InterPro" id="IPR051678">
    <property type="entry name" value="AGP_Transferase"/>
</dbReference>
<organism evidence="2 3">
    <name type="scientific">Dactylosporangium salmoneum</name>
    <dbReference type="NCBI Taxonomy" id="53361"/>
    <lineage>
        <taxon>Bacteria</taxon>
        <taxon>Bacillati</taxon>
        <taxon>Actinomycetota</taxon>
        <taxon>Actinomycetes</taxon>
        <taxon>Micromonosporales</taxon>
        <taxon>Micromonosporaceae</taxon>
        <taxon>Dactylosporangium</taxon>
    </lineage>
</organism>
<comment type="caution">
    <text evidence="2">The sequence shown here is derived from an EMBL/GenBank/DDBJ whole genome shotgun (WGS) entry which is preliminary data.</text>
</comment>
<protein>
    <submittedName>
        <fullName evidence="2">Aminoglycoside phosphotransferase family protein</fullName>
    </submittedName>
</protein>
<evidence type="ECO:0000259" key="1">
    <source>
        <dbReference type="Pfam" id="PF01636"/>
    </source>
</evidence>
<reference evidence="3" key="1">
    <citation type="journal article" date="2019" name="Int. J. Syst. Evol. Microbiol.">
        <title>The Global Catalogue of Microorganisms (GCM) 10K type strain sequencing project: providing services to taxonomists for standard genome sequencing and annotation.</title>
        <authorList>
            <consortium name="The Broad Institute Genomics Platform"/>
            <consortium name="The Broad Institute Genome Sequencing Center for Infectious Disease"/>
            <person name="Wu L."/>
            <person name="Ma J."/>
        </authorList>
    </citation>
    <scope>NUCLEOTIDE SEQUENCE [LARGE SCALE GENOMIC DNA]</scope>
    <source>
        <strain evidence="3">JCM 3272</strain>
    </source>
</reference>
<feature type="domain" description="Aminoglycoside phosphotransferase" evidence="1">
    <location>
        <begin position="28"/>
        <end position="254"/>
    </location>
</feature>
<dbReference type="PANTHER" id="PTHR21310">
    <property type="entry name" value="AMINOGLYCOSIDE PHOSPHOTRANSFERASE-RELATED-RELATED"/>
    <property type="match status" value="1"/>
</dbReference>
<keyword evidence="3" id="KW-1185">Reference proteome</keyword>
<accession>A0ABP5UKB5</accession>
<dbReference type="Gene3D" id="3.30.200.20">
    <property type="entry name" value="Phosphorylase Kinase, domain 1"/>
    <property type="match status" value="1"/>
</dbReference>
<dbReference type="RefSeq" id="WP_344618460.1">
    <property type="nucleotide sequence ID" value="NZ_BAAARV010000086.1"/>
</dbReference>
<dbReference type="InterPro" id="IPR002575">
    <property type="entry name" value="Aminoglycoside_PTrfase"/>
</dbReference>
<dbReference type="Pfam" id="PF01636">
    <property type="entry name" value="APH"/>
    <property type="match status" value="1"/>
</dbReference>
<gene>
    <name evidence="2" type="ORF">GCM10010170_086260</name>
</gene>
<dbReference type="InterPro" id="IPR011009">
    <property type="entry name" value="Kinase-like_dom_sf"/>
</dbReference>
<proteinExistence type="predicted"/>
<evidence type="ECO:0000313" key="3">
    <source>
        <dbReference type="Proteomes" id="UP001501444"/>
    </source>
</evidence>
<dbReference type="EMBL" id="BAAARV010000086">
    <property type="protein sequence ID" value="GAA2379527.1"/>
    <property type="molecule type" value="Genomic_DNA"/>
</dbReference>
<dbReference type="Proteomes" id="UP001501444">
    <property type="component" value="Unassembled WGS sequence"/>
</dbReference>
<name>A0ABP5UKB5_9ACTN</name>
<dbReference type="CDD" id="cd05155">
    <property type="entry name" value="APH_ChoK_like_1"/>
    <property type="match status" value="1"/>
</dbReference>